<protein>
    <submittedName>
        <fullName evidence="1">Uncharacterized protein</fullName>
    </submittedName>
</protein>
<accession>A0A9P6XW74</accession>
<name>A0A9P6XW74_RHIOR</name>
<evidence type="ECO:0000313" key="2">
    <source>
        <dbReference type="Proteomes" id="UP000717996"/>
    </source>
</evidence>
<comment type="caution">
    <text evidence="1">The sequence shown here is derived from an EMBL/GenBank/DDBJ whole genome shotgun (WGS) entry which is preliminary data.</text>
</comment>
<dbReference type="OrthoDB" id="2286136at2759"/>
<sequence>MKCFPRENVTIAYYTLKKTLATSDVYTIVKQYTSIFDSTTAQSFAAWCRNKKVDLLNAKEKKRKQVHSELSILDETYYDELVASITTYLPRYQDSLKALIRDGMGLVGYPRKSPTDNDIENNTRLVQLMVRNLKARSFATRIYVSTSSWASTPFAKRDLKPDNKVMERLEHVNGNTQDLLEYINSCGHDICLILIGFSGLTTRNIDLVNLIEDNPAIKKIAIETFAMNNEVFIFDAQSLQNDKRILDRFDYRNEFYNRSK</sequence>
<dbReference type="AlphaFoldDB" id="A0A9P6XW74"/>
<evidence type="ECO:0000313" key="1">
    <source>
        <dbReference type="EMBL" id="KAG1533883.1"/>
    </source>
</evidence>
<dbReference type="Proteomes" id="UP000717996">
    <property type="component" value="Unassembled WGS sequence"/>
</dbReference>
<reference evidence="1" key="1">
    <citation type="journal article" date="2020" name="Microb. Genom.">
        <title>Genetic diversity of clinical and environmental Mucorales isolates obtained from an investigation of mucormycosis cases among solid organ transplant recipients.</title>
        <authorList>
            <person name="Nguyen M.H."/>
            <person name="Kaul D."/>
            <person name="Muto C."/>
            <person name="Cheng S.J."/>
            <person name="Richter R.A."/>
            <person name="Bruno V.M."/>
            <person name="Liu G."/>
            <person name="Beyhan S."/>
            <person name="Sundermann A.J."/>
            <person name="Mounaud S."/>
            <person name="Pasculle A.W."/>
            <person name="Nierman W.C."/>
            <person name="Driscoll E."/>
            <person name="Cumbie R."/>
            <person name="Clancy C.J."/>
            <person name="Dupont C.L."/>
        </authorList>
    </citation>
    <scope>NUCLEOTIDE SEQUENCE</scope>
    <source>
        <strain evidence="1">GL16</strain>
    </source>
</reference>
<dbReference type="EMBL" id="JAANIT010003567">
    <property type="protein sequence ID" value="KAG1533883.1"/>
    <property type="molecule type" value="Genomic_DNA"/>
</dbReference>
<proteinExistence type="predicted"/>
<organism evidence="1 2">
    <name type="scientific">Rhizopus oryzae</name>
    <name type="common">Mucormycosis agent</name>
    <name type="synonym">Rhizopus arrhizus var. delemar</name>
    <dbReference type="NCBI Taxonomy" id="64495"/>
    <lineage>
        <taxon>Eukaryota</taxon>
        <taxon>Fungi</taxon>
        <taxon>Fungi incertae sedis</taxon>
        <taxon>Mucoromycota</taxon>
        <taxon>Mucoromycotina</taxon>
        <taxon>Mucoromycetes</taxon>
        <taxon>Mucorales</taxon>
        <taxon>Mucorineae</taxon>
        <taxon>Rhizopodaceae</taxon>
        <taxon>Rhizopus</taxon>
    </lineage>
</organism>
<gene>
    <name evidence="1" type="ORF">G6F51_012393</name>
</gene>